<organism evidence="2 3">
    <name type="scientific">Babesia divergens</name>
    <dbReference type="NCBI Taxonomy" id="32595"/>
    <lineage>
        <taxon>Eukaryota</taxon>
        <taxon>Sar</taxon>
        <taxon>Alveolata</taxon>
        <taxon>Apicomplexa</taxon>
        <taxon>Aconoidasida</taxon>
        <taxon>Piroplasmida</taxon>
        <taxon>Babesiidae</taxon>
        <taxon>Babesia</taxon>
    </lineage>
</organism>
<dbReference type="EMBL" id="JAHBMH010000073">
    <property type="protein sequence ID" value="KAK1933313.1"/>
    <property type="molecule type" value="Genomic_DNA"/>
</dbReference>
<feature type="compositionally biased region" description="Polar residues" evidence="1">
    <location>
        <begin position="130"/>
        <end position="141"/>
    </location>
</feature>
<dbReference type="Proteomes" id="UP001195914">
    <property type="component" value="Unassembled WGS sequence"/>
</dbReference>
<feature type="region of interest" description="Disordered" evidence="1">
    <location>
        <begin position="130"/>
        <end position="174"/>
    </location>
</feature>
<evidence type="ECO:0000313" key="2">
    <source>
        <dbReference type="EMBL" id="KAK1933313.1"/>
    </source>
</evidence>
<evidence type="ECO:0000313" key="3">
    <source>
        <dbReference type="Proteomes" id="UP001195914"/>
    </source>
</evidence>
<keyword evidence="3" id="KW-1185">Reference proteome</keyword>
<protein>
    <submittedName>
        <fullName evidence="2">Uncharacterized protein</fullName>
    </submittedName>
</protein>
<gene>
    <name evidence="2" type="ORF">X943_003112</name>
</gene>
<proteinExistence type="predicted"/>
<evidence type="ECO:0000256" key="1">
    <source>
        <dbReference type="SAM" id="MobiDB-lite"/>
    </source>
</evidence>
<accession>A0AAD9G7K4</accession>
<dbReference type="AlphaFoldDB" id="A0AAD9G7K4"/>
<sequence length="1062" mass="120137">MLLFEGSVDDFLGGVRRATSRRTAEKLYKRLVKNGTSVNIASDENLPGSRVLVGELLLHGFVEQIASFGSAENLLKRFHELCLHPLALDQPLLSYATPYITAPIPFEPVNRTESEHNCYEQYGEASKDAVSSLTKSNSEKSNVCDLPGVSESGEQSQTSVSTDSKRDQMDEQPPYSYGEAFVYREDISNATASISAKLGDTVSIGSSTSVIPDQWIGDITFAQSPKSIIERMRWTAVDVCVWERQTLQKSPPINSSTLWNSKLANVSTIIASLGTIVDTTQCKTCAEILDVLRTSFTSNLIYILKRTKRPDEVAMFHGKLFQDIAQWYHNCDVIMAAFYTHIGKVIDCRLEVDAQDQKEAINRMGLAMAGWLTDKRIHYYIDTLTNIEVYQTIFRAFMKLVPCNDNYHLETEHLTLFRDAFVAFLLNSAVYMIDDVCEASKIGFDPYVPRGINYCYRLNSGLHVLSCMIEHYIRAIASLAPMVDETGTQIFHTVAAPLLGNENLYKWLHGVKFKAWNGEEQLMQCRLAVVVLYLVAVNYQQPFLRSEDIKFISKFHGLPWVSALAFCCRDPVSNHMVGPLTTILVQSLGEGILLNLAMGDTTITVMDEVISDVKQDALDIYGHKAVKLSLMEPVERTSVYALLRIMWPKILAKLLSHNVRRMAISPMIYYAITHMMPVIWGKELQNEMTDANQEHLKNKFKCDSTQLHLDFHWVLHLINQMYCMEPTLCDVAMVDAIIYHFGLGKPPTPMSKVKDALMLFNHDPRYTEIQAEIASNYIALHQNPINMLLRMTEKAALNAFVLRPFSNIILQLLHSLYKDICYGFPTFNMQRKTQLDVTDINALQEAAILNVVMELADDIPPRSIEINMSSFISVLTARATFKDEIVSATGLPIHPLLAYVELGVPEEMSFDKLTENFTYSVEALCKSAVTSTKGNVEYTSISKQRGIPKASLKPYSAGDVATYHLYQVLLQVLEMPELSQISTNVTEDPNVQRFMMIIQVYWRCLQLSSTNGAFLEFIRNSLFIVLQIHYLCPWMVNKSTEQLQMWLHTERNLEAGLQEFAR</sequence>
<feature type="compositionally biased region" description="Polar residues" evidence="1">
    <location>
        <begin position="152"/>
        <end position="162"/>
    </location>
</feature>
<reference evidence="2" key="1">
    <citation type="journal article" date="2014" name="Nucleic Acids Res.">
        <title>The evolutionary dynamics of variant antigen genes in Babesia reveal a history of genomic innovation underlying host-parasite interaction.</title>
        <authorList>
            <person name="Jackson A.P."/>
            <person name="Otto T.D."/>
            <person name="Darby A."/>
            <person name="Ramaprasad A."/>
            <person name="Xia D."/>
            <person name="Echaide I.E."/>
            <person name="Farber M."/>
            <person name="Gahlot S."/>
            <person name="Gamble J."/>
            <person name="Gupta D."/>
            <person name="Gupta Y."/>
            <person name="Jackson L."/>
            <person name="Malandrin L."/>
            <person name="Malas T.B."/>
            <person name="Moussa E."/>
            <person name="Nair M."/>
            <person name="Reid A.J."/>
            <person name="Sanders M."/>
            <person name="Sharma J."/>
            <person name="Tracey A."/>
            <person name="Quail M.A."/>
            <person name="Weir W."/>
            <person name="Wastling J.M."/>
            <person name="Hall N."/>
            <person name="Willadsen P."/>
            <person name="Lingelbach K."/>
            <person name="Shiels B."/>
            <person name="Tait A."/>
            <person name="Berriman M."/>
            <person name="Allred D.R."/>
            <person name="Pain A."/>
        </authorList>
    </citation>
    <scope>NUCLEOTIDE SEQUENCE</scope>
    <source>
        <strain evidence="2">1802A</strain>
    </source>
</reference>
<name>A0AAD9G7K4_BABDI</name>
<reference evidence="2" key="2">
    <citation type="submission" date="2021-05" db="EMBL/GenBank/DDBJ databases">
        <authorList>
            <person name="Pain A."/>
        </authorList>
    </citation>
    <scope>NUCLEOTIDE SEQUENCE</scope>
    <source>
        <strain evidence="2">1802A</strain>
    </source>
</reference>
<comment type="caution">
    <text evidence="2">The sequence shown here is derived from an EMBL/GenBank/DDBJ whole genome shotgun (WGS) entry which is preliminary data.</text>
</comment>